<sequence>MACQFAVVECRPRVARVVQGCGYRAGYHRQPVALLPVHEVHHAAEAYQIFPAYPEQQVQDYVLVDHRGCGGGCHECGQVVSGSDCGCRSHGQPAHQPPTRYGFRSAF</sequence>
<gene>
    <name evidence="1" type="ORF">J9253_05870</name>
</gene>
<accession>A0ABX7X0S9</accession>
<proteinExistence type="predicted"/>
<dbReference type="RefSeq" id="WP_210223726.1">
    <property type="nucleotide sequence ID" value="NZ_CP072801.1"/>
</dbReference>
<organism evidence="1 2">
    <name type="scientific">Thiothrix litoralis</name>
    <dbReference type="NCBI Taxonomy" id="2891210"/>
    <lineage>
        <taxon>Bacteria</taxon>
        <taxon>Pseudomonadati</taxon>
        <taxon>Pseudomonadota</taxon>
        <taxon>Gammaproteobacteria</taxon>
        <taxon>Thiotrichales</taxon>
        <taxon>Thiotrichaceae</taxon>
        <taxon>Thiothrix</taxon>
    </lineage>
</organism>
<name>A0ABX7X0S9_9GAMM</name>
<keyword evidence="2" id="KW-1185">Reference proteome</keyword>
<dbReference type="Proteomes" id="UP000672039">
    <property type="component" value="Chromosome"/>
</dbReference>
<reference evidence="1 2" key="1">
    <citation type="submission" date="2021-04" db="EMBL/GenBank/DDBJ databases">
        <title>Genomics, taxonomy and metabolism of representatives of sulfur bacteria of the genus Thiothrix: Thiothrix fructosivorans QT, Thiothrix unzii A1T and three new species, Thiothrix subterranea sp. nov., Thiothrix litoralis sp. nov. and 'Candidatus Thiothrix anitrata' sp. nov.</title>
        <authorList>
            <person name="Ravin N.V."/>
            <person name="Smolyakov D."/>
            <person name="Rudenko T.S."/>
            <person name="Mardanov A.V."/>
            <person name="Beletsky A.V."/>
            <person name="Markov N.D."/>
            <person name="Fomenkov A.I."/>
            <person name="Roberts R.J."/>
            <person name="Karnachuk O.V."/>
            <person name="Novikov A."/>
            <person name="Grabovich M.Y."/>
        </authorList>
    </citation>
    <scope>NUCLEOTIDE SEQUENCE [LARGE SCALE GENOMIC DNA]</scope>
    <source>
        <strain evidence="1 2">AS</strain>
    </source>
</reference>
<evidence type="ECO:0000313" key="1">
    <source>
        <dbReference type="EMBL" id="QTR47459.1"/>
    </source>
</evidence>
<evidence type="ECO:0000313" key="2">
    <source>
        <dbReference type="Proteomes" id="UP000672039"/>
    </source>
</evidence>
<dbReference type="EMBL" id="CP072801">
    <property type="protein sequence ID" value="QTR47459.1"/>
    <property type="molecule type" value="Genomic_DNA"/>
</dbReference>
<protein>
    <submittedName>
        <fullName evidence="1">Uncharacterized protein</fullName>
    </submittedName>
</protein>